<gene>
    <name evidence="1" type="ORF">GCM10010451_68400</name>
</gene>
<protein>
    <submittedName>
        <fullName evidence="1">Uncharacterized protein</fullName>
    </submittedName>
</protein>
<sequence length="72" mass="8155">MNKLSDIISIKIKIKDNNLTFEEKVGLILSNLRGLIRQIEDSGGNVQRIKGSDIESSISYVHLKQKGEDERE</sequence>
<evidence type="ECO:0000313" key="1">
    <source>
        <dbReference type="EMBL" id="GAA2774545.1"/>
    </source>
</evidence>
<organism evidence="1 2">
    <name type="scientific">Streptomyces virens</name>
    <dbReference type="NCBI Taxonomy" id="285572"/>
    <lineage>
        <taxon>Bacteria</taxon>
        <taxon>Bacillati</taxon>
        <taxon>Actinomycetota</taxon>
        <taxon>Actinomycetes</taxon>
        <taxon>Kitasatosporales</taxon>
        <taxon>Streptomycetaceae</taxon>
        <taxon>Streptomyces</taxon>
    </lineage>
</organism>
<reference evidence="2" key="1">
    <citation type="journal article" date="2019" name="Int. J. Syst. Evol. Microbiol.">
        <title>The Global Catalogue of Microorganisms (GCM) 10K type strain sequencing project: providing services to taxonomists for standard genome sequencing and annotation.</title>
        <authorList>
            <consortium name="The Broad Institute Genomics Platform"/>
            <consortium name="The Broad Institute Genome Sequencing Center for Infectious Disease"/>
            <person name="Wu L."/>
            <person name="Ma J."/>
        </authorList>
    </citation>
    <scope>NUCLEOTIDE SEQUENCE [LARGE SCALE GENOMIC DNA]</scope>
    <source>
        <strain evidence="2">JCM 9095</strain>
    </source>
</reference>
<dbReference type="EMBL" id="BAAAUH010000153">
    <property type="protein sequence ID" value="GAA2774545.1"/>
    <property type="molecule type" value="Genomic_DNA"/>
</dbReference>
<name>A0ABP6HK92_9ACTN</name>
<keyword evidence="2" id="KW-1185">Reference proteome</keyword>
<dbReference type="RefSeq" id="WP_346140119.1">
    <property type="nucleotide sequence ID" value="NZ_BAAAUH010000153.1"/>
</dbReference>
<dbReference type="Proteomes" id="UP001501866">
    <property type="component" value="Unassembled WGS sequence"/>
</dbReference>
<accession>A0ABP6HK92</accession>
<proteinExistence type="predicted"/>
<comment type="caution">
    <text evidence="1">The sequence shown here is derived from an EMBL/GenBank/DDBJ whole genome shotgun (WGS) entry which is preliminary data.</text>
</comment>
<evidence type="ECO:0000313" key="2">
    <source>
        <dbReference type="Proteomes" id="UP001501866"/>
    </source>
</evidence>